<feature type="non-terminal residue" evidence="2">
    <location>
        <position position="365"/>
    </location>
</feature>
<gene>
    <name evidence="2" type="ORF">LCGC14_2997130</name>
</gene>
<evidence type="ECO:0000313" key="2">
    <source>
        <dbReference type="EMBL" id="KKK63154.1"/>
    </source>
</evidence>
<proteinExistence type="predicted"/>
<reference evidence="2" key="1">
    <citation type="journal article" date="2015" name="Nature">
        <title>Complex archaea that bridge the gap between prokaryotes and eukaryotes.</title>
        <authorList>
            <person name="Spang A."/>
            <person name="Saw J.H."/>
            <person name="Jorgensen S.L."/>
            <person name="Zaremba-Niedzwiedzka K."/>
            <person name="Martijn J."/>
            <person name="Lind A.E."/>
            <person name="van Eijk R."/>
            <person name="Schleper C."/>
            <person name="Guy L."/>
            <person name="Ettema T.J."/>
        </authorList>
    </citation>
    <scope>NUCLEOTIDE SEQUENCE</scope>
</reference>
<feature type="region of interest" description="Disordered" evidence="1">
    <location>
        <begin position="1"/>
        <end position="26"/>
    </location>
</feature>
<organism evidence="2">
    <name type="scientific">marine sediment metagenome</name>
    <dbReference type="NCBI Taxonomy" id="412755"/>
    <lineage>
        <taxon>unclassified sequences</taxon>
        <taxon>metagenomes</taxon>
        <taxon>ecological metagenomes</taxon>
    </lineage>
</organism>
<dbReference type="AlphaFoldDB" id="A0A0F8Z9M8"/>
<protein>
    <submittedName>
        <fullName evidence="2">Uncharacterized protein</fullName>
    </submittedName>
</protein>
<accession>A0A0F8Z9M8</accession>
<name>A0A0F8Z9M8_9ZZZZ</name>
<dbReference type="EMBL" id="LAZR01061651">
    <property type="protein sequence ID" value="KKK63154.1"/>
    <property type="molecule type" value="Genomic_DNA"/>
</dbReference>
<comment type="caution">
    <text evidence="2">The sequence shown here is derived from an EMBL/GenBank/DDBJ whole genome shotgun (WGS) entry which is preliminary data.</text>
</comment>
<evidence type="ECO:0000256" key="1">
    <source>
        <dbReference type="SAM" id="MobiDB-lite"/>
    </source>
</evidence>
<sequence length="365" mass="39884">NGPSRETANRLFSGGDGGQRRGDQHAAGGAGAGELCDVINTFVSGQASGVIEFLIRTTDATFETEILVRNQGGVPSIEFRINAENFQYNPSGVGYTILVTALDGTWYHIKFEFECGAGTFMGLAADTYNIWINNIKYGPFGFDAVATTLDDIQIRTNAGDSGYTSAFDAFSFSWTSGNEIADNRTLDYKAQSYDDITSNLSLAEVSDEAYLTSTAIIKISKDLVTLSGLHILQLYDVNSDLRFEGNYFKKTTNAGIDIFTFHSLNKSNLKKPNTYTASSLDPSQILLNIFTAIGQAASDDARLQYYEEDDPAGSHSPTIINTPNREIIRRMAYHADRYAIIQPNGVFTLDADKTPRNGAYTISIS</sequence>
<feature type="non-terminal residue" evidence="2">
    <location>
        <position position="1"/>
    </location>
</feature>